<dbReference type="Gene3D" id="2.120.10.80">
    <property type="entry name" value="Kelch-type beta propeller"/>
    <property type="match status" value="2"/>
</dbReference>
<evidence type="ECO:0000313" key="6">
    <source>
        <dbReference type="Proteomes" id="UP000789570"/>
    </source>
</evidence>
<dbReference type="Pfam" id="PF24681">
    <property type="entry name" value="Kelch_KLHDC2_KLHL20_DRC7"/>
    <property type="match status" value="1"/>
</dbReference>
<keyword evidence="6" id="KW-1185">Reference proteome</keyword>
<sequence length="427" mass="47579">MLKKYLTCYITLQLLFVINSINSQFIPTKRYEHSATFIDNKLYIMGGLTLSTKVSANTIGKEFFYLDFSASFDNQELTWKDLTNINKVPSHFDGITANGGLKKNTLFLYGGTSNGDNMELVYTFDTQMNSWNVPAITGNVIRKTNLCASVDALGKIYYFGGFSFTDSSDVLDFVILDTINFSWGRGSIKNAIAREDYGSTILPNQNIIYLGGIFNSTLISLKDVHLYDTVNDIWTTKTTSGLVPSDRNSFSAVPGLDGQRVIIFGGLNVKENTESLYVLDLTNFVWSIPTVTGKRPTNRHGHRANVIGKYMVISFGNDYNPEFESDILLLDISNNDEYKWTNFFQNSNDTSPSPIQTIIPAPQKQSDNKIAIIGAISGSLAAICLLSVGAFFLYKWKRNQDQGKVIPTPGDDNYNGQILLIPSDRNI</sequence>
<protein>
    <submittedName>
        <fullName evidence="5">8347_t:CDS:1</fullName>
    </submittedName>
</protein>
<reference evidence="5" key="1">
    <citation type="submission" date="2021-06" db="EMBL/GenBank/DDBJ databases">
        <authorList>
            <person name="Kallberg Y."/>
            <person name="Tangrot J."/>
            <person name="Rosling A."/>
        </authorList>
    </citation>
    <scope>NUCLEOTIDE SEQUENCE</scope>
    <source>
        <strain evidence="5">UK204</strain>
    </source>
</reference>
<dbReference type="EMBL" id="CAJVPQ010000033">
    <property type="protein sequence ID" value="CAG8438914.1"/>
    <property type="molecule type" value="Genomic_DNA"/>
</dbReference>
<dbReference type="PANTHER" id="PTHR46093:SF18">
    <property type="entry name" value="FIBRONECTIN TYPE-III DOMAIN-CONTAINING PROTEIN"/>
    <property type="match status" value="1"/>
</dbReference>
<dbReference type="Proteomes" id="UP000789570">
    <property type="component" value="Unassembled WGS sequence"/>
</dbReference>
<keyword evidence="2" id="KW-0677">Repeat</keyword>
<evidence type="ECO:0000313" key="5">
    <source>
        <dbReference type="EMBL" id="CAG8438914.1"/>
    </source>
</evidence>
<evidence type="ECO:0000256" key="4">
    <source>
        <dbReference type="SAM" id="SignalP"/>
    </source>
</evidence>
<dbReference type="InterPro" id="IPR015915">
    <property type="entry name" value="Kelch-typ_b-propeller"/>
</dbReference>
<feature type="chain" id="PRO_5040192732" evidence="4">
    <location>
        <begin position="24"/>
        <end position="427"/>
    </location>
</feature>
<keyword evidence="3" id="KW-1133">Transmembrane helix</keyword>
<evidence type="ECO:0000256" key="2">
    <source>
        <dbReference type="ARBA" id="ARBA00022737"/>
    </source>
</evidence>
<dbReference type="AlphaFoldDB" id="A0A9N8YPX3"/>
<accession>A0A9N8YPX3</accession>
<dbReference type="PANTHER" id="PTHR46093">
    <property type="entry name" value="ACYL-COA-BINDING DOMAIN-CONTAINING PROTEIN 5"/>
    <property type="match status" value="1"/>
</dbReference>
<dbReference type="SUPFAM" id="SSF117281">
    <property type="entry name" value="Kelch motif"/>
    <property type="match status" value="2"/>
</dbReference>
<name>A0A9N8YPX3_9GLOM</name>
<evidence type="ECO:0000256" key="3">
    <source>
        <dbReference type="SAM" id="Phobius"/>
    </source>
</evidence>
<keyword evidence="3" id="KW-0812">Transmembrane</keyword>
<feature type="signal peptide" evidence="4">
    <location>
        <begin position="1"/>
        <end position="23"/>
    </location>
</feature>
<feature type="transmembrane region" description="Helical" evidence="3">
    <location>
        <begin position="370"/>
        <end position="394"/>
    </location>
</feature>
<keyword evidence="1" id="KW-0880">Kelch repeat</keyword>
<keyword evidence="3" id="KW-0472">Membrane</keyword>
<comment type="caution">
    <text evidence="5">The sequence shown here is derived from an EMBL/GenBank/DDBJ whole genome shotgun (WGS) entry which is preliminary data.</text>
</comment>
<gene>
    <name evidence="5" type="ORF">FCALED_LOCUS361</name>
</gene>
<proteinExistence type="predicted"/>
<organism evidence="5 6">
    <name type="scientific">Funneliformis caledonium</name>
    <dbReference type="NCBI Taxonomy" id="1117310"/>
    <lineage>
        <taxon>Eukaryota</taxon>
        <taxon>Fungi</taxon>
        <taxon>Fungi incertae sedis</taxon>
        <taxon>Mucoromycota</taxon>
        <taxon>Glomeromycotina</taxon>
        <taxon>Glomeromycetes</taxon>
        <taxon>Glomerales</taxon>
        <taxon>Glomeraceae</taxon>
        <taxon>Funneliformis</taxon>
    </lineage>
</organism>
<keyword evidence="4" id="KW-0732">Signal</keyword>
<evidence type="ECO:0000256" key="1">
    <source>
        <dbReference type="ARBA" id="ARBA00022441"/>
    </source>
</evidence>
<dbReference type="OrthoDB" id="432528at2759"/>